<dbReference type="GeneID" id="30071091"/>
<protein>
    <submittedName>
        <fullName evidence="3">Uncharacterized protein</fullName>
    </submittedName>
</protein>
<dbReference type="EMBL" id="CM000587">
    <property type="protein sequence ID" value="EWG55831.1"/>
    <property type="molecule type" value="Genomic_DNA"/>
</dbReference>
<keyword evidence="2" id="KW-1133">Transmembrane helix</keyword>
<feature type="transmembrane region" description="Helical" evidence="2">
    <location>
        <begin position="51"/>
        <end position="71"/>
    </location>
</feature>
<name>W7MWX3_GIBM7</name>
<feature type="region of interest" description="Disordered" evidence="1">
    <location>
        <begin position="123"/>
        <end position="143"/>
    </location>
</feature>
<dbReference type="KEGG" id="fvr:FVEG_13774"/>
<reference evidence="3 4" key="1">
    <citation type="journal article" date="2010" name="Nature">
        <title>Comparative genomics reveals mobile pathogenicity chromosomes in Fusarium.</title>
        <authorList>
            <person name="Ma L.J."/>
            <person name="van der Does H.C."/>
            <person name="Borkovich K.A."/>
            <person name="Coleman J.J."/>
            <person name="Daboussi M.J."/>
            <person name="Di Pietro A."/>
            <person name="Dufresne M."/>
            <person name="Freitag M."/>
            <person name="Grabherr M."/>
            <person name="Henrissat B."/>
            <person name="Houterman P.M."/>
            <person name="Kang S."/>
            <person name="Shim W.B."/>
            <person name="Woloshuk C."/>
            <person name="Xie X."/>
            <person name="Xu J.R."/>
            <person name="Antoniw J."/>
            <person name="Baker S.E."/>
            <person name="Bluhm B.H."/>
            <person name="Breakspear A."/>
            <person name="Brown D.W."/>
            <person name="Butchko R.A."/>
            <person name="Chapman S."/>
            <person name="Coulson R."/>
            <person name="Coutinho P.M."/>
            <person name="Danchin E.G."/>
            <person name="Diener A."/>
            <person name="Gale L.R."/>
            <person name="Gardiner D.M."/>
            <person name="Goff S."/>
            <person name="Hammond-Kosack K.E."/>
            <person name="Hilburn K."/>
            <person name="Hua-Van A."/>
            <person name="Jonkers W."/>
            <person name="Kazan K."/>
            <person name="Kodira C.D."/>
            <person name="Koehrsen M."/>
            <person name="Kumar L."/>
            <person name="Lee Y.H."/>
            <person name="Li L."/>
            <person name="Manners J.M."/>
            <person name="Miranda-Saavedra D."/>
            <person name="Mukherjee M."/>
            <person name="Park G."/>
            <person name="Park J."/>
            <person name="Park S.Y."/>
            <person name="Proctor R.H."/>
            <person name="Regev A."/>
            <person name="Ruiz-Roldan M.C."/>
            <person name="Sain D."/>
            <person name="Sakthikumar S."/>
            <person name="Sykes S."/>
            <person name="Schwartz D.C."/>
            <person name="Turgeon B.G."/>
            <person name="Wapinski I."/>
            <person name="Yoder O."/>
            <person name="Young S."/>
            <person name="Zeng Q."/>
            <person name="Zhou S."/>
            <person name="Galagan J."/>
            <person name="Cuomo C.A."/>
            <person name="Kistler H.C."/>
            <person name="Rep M."/>
        </authorList>
    </citation>
    <scope>NUCLEOTIDE SEQUENCE [LARGE SCALE GENOMIC DNA]</scope>
    <source>
        <strain evidence="4">M3125 / FGSC 7600</strain>
    </source>
</reference>
<dbReference type="Proteomes" id="UP000009096">
    <property type="component" value="Chromosome 10"/>
</dbReference>
<evidence type="ECO:0000313" key="3">
    <source>
        <dbReference type="EMBL" id="EWG55831.1"/>
    </source>
</evidence>
<gene>
    <name evidence="3" type="ORF">FVEG_13774</name>
</gene>
<dbReference type="EMBL" id="DS022265">
    <property type="protein sequence ID" value="EWG55831.1"/>
    <property type="molecule type" value="Genomic_DNA"/>
</dbReference>
<proteinExistence type="predicted"/>
<dbReference type="AlphaFoldDB" id="W7MWX3"/>
<evidence type="ECO:0000313" key="4">
    <source>
        <dbReference type="Proteomes" id="UP000009096"/>
    </source>
</evidence>
<accession>W7MWX3</accession>
<dbReference type="HOGENOM" id="CLU_1806318_0_0_1"/>
<dbReference type="VEuPathDB" id="FungiDB:FVEG_13774"/>
<keyword evidence="4" id="KW-1185">Reference proteome</keyword>
<dbReference type="RefSeq" id="XP_018762022.1">
    <property type="nucleotide sequence ID" value="XM_018903128.1"/>
</dbReference>
<evidence type="ECO:0000256" key="1">
    <source>
        <dbReference type="SAM" id="MobiDB-lite"/>
    </source>
</evidence>
<keyword evidence="2" id="KW-0812">Transmembrane</keyword>
<keyword evidence="2" id="KW-0472">Membrane</keyword>
<organism evidence="3 4">
    <name type="scientific">Gibberella moniliformis (strain M3125 / FGSC 7600)</name>
    <name type="common">Maize ear and stalk rot fungus</name>
    <name type="synonym">Fusarium verticillioides</name>
    <dbReference type="NCBI Taxonomy" id="334819"/>
    <lineage>
        <taxon>Eukaryota</taxon>
        <taxon>Fungi</taxon>
        <taxon>Dikarya</taxon>
        <taxon>Ascomycota</taxon>
        <taxon>Pezizomycotina</taxon>
        <taxon>Sordariomycetes</taxon>
        <taxon>Hypocreomycetidae</taxon>
        <taxon>Hypocreales</taxon>
        <taxon>Nectriaceae</taxon>
        <taxon>Fusarium</taxon>
        <taxon>Fusarium fujikuroi species complex</taxon>
    </lineage>
</organism>
<sequence>MIVLSIVLLFLTAIVIILRCFVRLKFAIFGLDDGLMLAGWLLHVSHVAKVTKVSVGIILSLAVFASIFTLIRIPCYKGITTPESFFLAAGERNKNWERLDGGEGSSGQKIHVQVDLEMQYLERPHTPQDSDGSRTDLVHVSRG</sequence>
<evidence type="ECO:0000256" key="2">
    <source>
        <dbReference type="SAM" id="Phobius"/>
    </source>
</evidence>